<name>A0ACC1LR74_9FUNG</name>
<accession>A0ACC1LR74</accession>
<keyword evidence="2" id="KW-1185">Reference proteome</keyword>
<sequence length="193" mass="21524">MVCILCYDYLFGSLVTDIPGTNTTRRVGALSCGHTFHLECIASWLEDVLNTRCPVCSVNHNGTILPLRVECDLDHVANDKQVIGDKLKTAELLCNSSLDSAEQQEALYRDLETKAADLQIKLDEKRVPLKKMQATLTELSKKIKSLESQEKELNTLSARHKANIQGLQSALELKDKTIARLKQKISEQSTELA</sequence>
<proteinExistence type="predicted"/>
<reference evidence="1" key="1">
    <citation type="submission" date="2022-07" db="EMBL/GenBank/DDBJ databases">
        <title>Phylogenomic reconstructions and comparative analyses of Kickxellomycotina fungi.</title>
        <authorList>
            <person name="Reynolds N.K."/>
            <person name="Stajich J.E."/>
            <person name="Barry K."/>
            <person name="Grigoriev I.V."/>
            <person name="Crous P."/>
            <person name="Smith M.E."/>
        </authorList>
    </citation>
    <scope>NUCLEOTIDE SEQUENCE</scope>
    <source>
        <strain evidence="1">CBS 102833</strain>
    </source>
</reference>
<evidence type="ECO:0000313" key="1">
    <source>
        <dbReference type="EMBL" id="KAJ2813767.1"/>
    </source>
</evidence>
<evidence type="ECO:0000313" key="2">
    <source>
        <dbReference type="Proteomes" id="UP001140096"/>
    </source>
</evidence>
<organism evidence="1 2">
    <name type="scientific">Coemansia furcata</name>
    <dbReference type="NCBI Taxonomy" id="417177"/>
    <lineage>
        <taxon>Eukaryota</taxon>
        <taxon>Fungi</taxon>
        <taxon>Fungi incertae sedis</taxon>
        <taxon>Zoopagomycota</taxon>
        <taxon>Kickxellomycotina</taxon>
        <taxon>Kickxellomycetes</taxon>
        <taxon>Kickxellales</taxon>
        <taxon>Kickxellaceae</taxon>
        <taxon>Coemansia</taxon>
    </lineage>
</organism>
<protein>
    <submittedName>
        <fullName evidence="1">Uncharacterized protein</fullName>
    </submittedName>
</protein>
<dbReference type="EMBL" id="JANBUP010000023">
    <property type="protein sequence ID" value="KAJ2813767.1"/>
    <property type="molecule type" value="Genomic_DNA"/>
</dbReference>
<dbReference type="Proteomes" id="UP001140096">
    <property type="component" value="Unassembled WGS sequence"/>
</dbReference>
<gene>
    <name evidence="1" type="ORF">H4S07_000434</name>
</gene>
<comment type="caution">
    <text evidence="1">The sequence shown here is derived from an EMBL/GenBank/DDBJ whole genome shotgun (WGS) entry which is preliminary data.</text>
</comment>